<name>A0ABU6XKD5_9FABA</name>
<dbReference type="Proteomes" id="UP001341840">
    <property type="component" value="Unassembled WGS sequence"/>
</dbReference>
<keyword evidence="9" id="KW-1185">Reference proteome</keyword>
<protein>
    <recommendedName>
        <fullName evidence="7">MADS-box domain-containing protein</fullName>
    </recommendedName>
</protein>
<dbReference type="PANTHER" id="PTHR11945:SF448">
    <property type="entry name" value="MADS-BOX TRANSCRIPTION FACTOR FAMILY PROTEIN"/>
    <property type="match status" value="1"/>
</dbReference>
<comment type="caution">
    <text evidence="8">The sequence shown here is derived from an EMBL/GenBank/DDBJ whole genome shotgun (WGS) entry which is preliminary data.</text>
</comment>
<feature type="region of interest" description="Disordered" evidence="6">
    <location>
        <begin position="123"/>
        <end position="144"/>
    </location>
</feature>
<evidence type="ECO:0000313" key="9">
    <source>
        <dbReference type="Proteomes" id="UP001341840"/>
    </source>
</evidence>
<keyword evidence="5" id="KW-0539">Nucleus</keyword>
<dbReference type="PRINTS" id="PR00404">
    <property type="entry name" value="MADSDOMAIN"/>
</dbReference>
<evidence type="ECO:0000313" key="8">
    <source>
        <dbReference type="EMBL" id="MED6198525.1"/>
    </source>
</evidence>
<keyword evidence="4" id="KW-0804">Transcription</keyword>
<dbReference type="SMART" id="SM00432">
    <property type="entry name" value="MADS"/>
    <property type="match status" value="1"/>
</dbReference>
<evidence type="ECO:0000256" key="2">
    <source>
        <dbReference type="ARBA" id="ARBA00023015"/>
    </source>
</evidence>
<comment type="subcellular location">
    <subcellularLocation>
        <location evidence="1">Nucleus</location>
    </subcellularLocation>
</comment>
<evidence type="ECO:0000256" key="3">
    <source>
        <dbReference type="ARBA" id="ARBA00023125"/>
    </source>
</evidence>
<dbReference type="Gene3D" id="3.40.1810.10">
    <property type="entry name" value="Transcription factor, MADS-box"/>
    <property type="match status" value="1"/>
</dbReference>
<proteinExistence type="predicted"/>
<evidence type="ECO:0000259" key="7">
    <source>
        <dbReference type="PROSITE" id="PS50066"/>
    </source>
</evidence>
<evidence type="ECO:0000256" key="5">
    <source>
        <dbReference type="ARBA" id="ARBA00023242"/>
    </source>
</evidence>
<accession>A0ABU6XKD5</accession>
<dbReference type="Pfam" id="PF00319">
    <property type="entry name" value="SRF-TF"/>
    <property type="match status" value="1"/>
</dbReference>
<reference evidence="8 9" key="1">
    <citation type="journal article" date="2023" name="Plants (Basel)">
        <title>Bridging the Gap: Combining Genomics and Transcriptomics Approaches to Understand Stylosanthes scabra, an Orphan Legume from the Brazilian Caatinga.</title>
        <authorList>
            <person name="Ferreira-Neto J.R.C."/>
            <person name="da Silva M.D."/>
            <person name="Binneck E."/>
            <person name="de Melo N.F."/>
            <person name="da Silva R.H."/>
            <person name="de Melo A.L.T.M."/>
            <person name="Pandolfi V."/>
            <person name="Bustamante F.O."/>
            <person name="Brasileiro-Vidal A.C."/>
            <person name="Benko-Iseppon A.M."/>
        </authorList>
    </citation>
    <scope>NUCLEOTIDE SEQUENCE [LARGE SCALE GENOMIC DNA]</scope>
    <source>
        <tissue evidence="8">Leaves</tissue>
    </source>
</reference>
<keyword evidence="2" id="KW-0805">Transcription regulation</keyword>
<feature type="domain" description="MADS-box" evidence="7">
    <location>
        <begin position="16"/>
        <end position="76"/>
    </location>
</feature>
<feature type="compositionally biased region" description="Basic and acidic residues" evidence="6">
    <location>
        <begin position="124"/>
        <end position="137"/>
    </location>
</feature>
<keyword evidence="3" id="KW-0238">DNA-binding</keyword>
<evidence type="ECO:0000256" key="4">
    <source>
        <dbReference type="ARBA" id="ARBA00023163"/>
    </source>
</evidence>
<dbReference type="SUPFAM" id="SSF55455">
    <property type="entry name" value="SRF-like"/>
    <property type="match status" value="1"/>
</dbReference>
<dbReference type="InterPro" id="IPR002100">
    <property type="entry name" value="TF_MADSbox"/>
</dbReference>
<dbReference type="PANTHER" id="PTHR11945">
    <property type="entry name" value="MADS BOX PROTEIN"/>
    <property type="match status" value="1"/>
</dbReference>
<sequence>MASSSKMKGIATTTTTRRRKIEIKKVEQSNKRHVTFSKRKLGLFNKVTELSILCQAETVLIVSSQNGKLYVCGYPSPDAVIRRFLNGGDSASASDSAPKALKKKQNESLEALRAQYESAQEALSEEKKRLEEAEKASKNSNEGCGGGLGFSNQWWENPIEEMDLEELVKFKESLEQLKMNLVVTAEQKIMLKQMMPPLPSLATTPTQTRFSNFSSILNDNGGFISAFHHQPQQQQLCWNNWSNNSIFINNGIASSSSSNNLNSLGTWDFGNNAIIAASAANGNGNSGSFLPNNIGFGSYY</sequence>
<gene>
    <name evidence="8" type="ORF">PIB30_067146</name>
</gene>
<evidence type="ECO:0000256" key="1">
    <source>
        <dbReference type="ARBA" id="ARBA00004123"/>
    </source>
</evidence>
<dbReference type="PROSITE" id="PS50066">
    <property type="entry name" value="MADS_BOX_2"/>
    <property type="match status" value="1"/>
</dbReference>
<evidence type="ECO:0000256" key="6">
    <source>
        <dbReference type="SAM" id="MobiDB-lite"/>
    </source>
</evidence>
<dbReference type="InterPro" id="IPR036879">
    <property type="entry name" value="TF_MADSbox_sf"/>
</dbReference>
<dbReference type="EMBL" id="JASCZI010212144">
    <property type="protein sequence ID" value="MED6198525.1"/>
    <property type="molecule type" value="Genomic_DNA"/>
</dbReference>
<organism evidence="8 9">
    <name type="scientific">Stylosanthes scabra</name>
    <dbReference type="NCBI Taxonomy" id="79078"/>
    <lineage>
        <taxon>Eukaryota</taxon>
        <taxon>Viridiplantae</taxon>
        <taxon>Streptophyta</taxon>
        <taxon>Embryophyta</taxon>
        <taxon>Tracheophyta</taxon>
        <taxon>Spermatophyta</taxon>
        <taxon>Magnoliopsida</taxon>
        <taxon>eudicotyledons</taxon>
        <taxon>Gunneridae</taxon>
        <taxon>Pentapetalae</taxon>
        <taxon>rosids</taxon>
        <taxon>fabids</taxon>
        <taxon>Fabales</taxon>
        <taxon>Fabaceae</taxon>
        <taxon>Papilionoideae</taxon>
        <taxon>50 kb inversion clade</taxon>
        <taxon>dalbergioids sensu lato</taxon>
        <taxon>Dalbergieae</taxon>
        <taxon>Pterocarpus clade</taxon>
        <taxon>Stylosanthes</taxon>
    </lineage>
</organism>